<dbReference type="Proteomes" id="UP000616769">
    <property type="component" value="Unassembled WGS sequence"/>
</dbReference>
<protein>
    <submittedName>
        <fullName evidence="1">Uncharacterized protein</fullName>
    </submittedName>
</protein>
<feature type="non-terminal residue" evidence="1">
    <location>
        <position position="1"/>
    </location>
</feature>
<feature type="non-terminal residue" evidence="1">
    <location>
        <position position="97"/>
    </location>
</feature>
<dbReference type="AlphaFoldDB" id="A0A131ZUQ1"/>
<gene>
    <name evidence="1" type="ORF">QR98_0007310</name>
</gene>
<accession>A0A131ZUQ1</accession>
<name>A0A131ZUQ1_SARSC</name>
<comment type="caution">
    <text evidence="1">The sequence shown here is derived from an EMBL/GenBank/DDBJ whole genome shotgun (WGS) entry which is preliminary data.</text>
</comment>
<evidence type="ECO:0000313" key="1">
    <source>
        <dbReference type="EMBL" id="KPM02321.1"/>
    </source>
</evidence>
<dbReference type="VEuPathDB" id="VectorBase:SSCA005804"/>
<sequence length="97" mass="10139">APLPAPKSQVVSIQAPAPQPALRPQAVSVQTSFVPESEFKIEQQKDIADLKIDEESEIGPFVAPQAVSIPAPAPLPAPRPQAISIQAPAPLPAPKPQ</sequence>
<evidence type="ECO:0000313" key="2">
    <source>
        <dbReference type="Proteomes" id="UP000616769"/>
    </source>
</evidence>
<dbReference type="EMBL" id="JXLN01001566">
    <property type="protein sequence ID" value="KPM02321.1"/>
    <property type="molecule type" value="Genomic_DNA"/>
</dbReference>
<organism evidence="1 2">
    <name type="scientific">Sarcoptes scabiei</name>
    <name type="common">Itch mite</name>
    <name type="synonym">Acarus scabiei</name>
    <dbReference type="NCBI Taxonomy" id="52283"/>
    <lineage>
        <taxon>Eukaryota</taxon>
        <taxon>Metazoa</taxon>
        <taxon>Ecdysozoa</taxon>
        <taxon>Arthropoda</taxon>
        <taxon>Chelicerata</taxon>
        <taxon>Arachnida</taxon>
        <taxon>Acari</taxon>
        <taxon>Acariformes</taxon>
        <taxon>Sarcoptiformes</taxon>
        <taxon>Astigmata</taxon>
        <taxon>Psoroptidia</taxon>
        <taxon>Sarcoptoidea</taxon>
        <taxon>Sarcoptidae</taxon>
        <taxon>Sarcoptinae</taxon>
        <taxon>Sarcoptes</taxon>
    </lineage>
</organism>
<proteinExistence type="predicted"/>
<dbReference type="OrthoDB" id="10571503at2759"/>
<reference evidence="1 2" key="1">
    <citation type="journal article" date="2015" name="Parasit. Vectors">
        <title>Draft genome of the scabies mite.</title>
        <authorList>
            <person name="Rider S.D.Jr."/>
            <person name="Morgan M.S."/>
            <person name="Arlian L.G."/>
        </authorList>
    </citation>
    <scope>NUCLEOTIDE SEQUENCE [LARGE SCALE GENOMIC DNA]</scope>
    <source>
        <strain evidence="1">Arlian Lab</strain>
    </source>
</reference>